<organism evidence="2 3">
    <name type="scientific">Astyanax mexicanus</name>
    <name type="common">Blind cave fish</name>
    <name type="synonym">Astyanax fasciatus mexicanus</name>
    <dbReference type="NCBI Taxonomy" id="7994"/>
    <lineage>
        <taxon>Eukaryota</taxon>
        <taxon>Metazoa</taxon>
        <taxon>Chordata</taxon>
        <taxon>Craniata</taxon>
        <taxon>Vertebrata</taxon>
        <taxon>Euteleostomi</taxon>
        <taxon>Actinopterygii</taxon>
        <taxon>Neopterygii</taxon>
        <taxon>Teleostei</taxon>
        <taxon>Ostariophysi</taxon>
        <taxon>Characiformes</taxon>
        <taxon>Characoidei</taxon>
        <taxon>Acestrorhamphidae</taxon>
        <taxon>Acestrorhamphinae</taxon>
        <taxon>Astyanax</taxon>
    </lineage>
</organism>
<dbReference type="OrthoDB" id="8927755at2759"/>
<keyword evidence="1" id="KW-0472">Membrane</keyword>
<proteinExistence type="predicted"/>
<keyword evidence="1" id="KW-0812">Transmembrane</keyword>
<accession>A0A8B9LWP6</accession>
<feature type="transmembrane region" description="Helical" evidence="1">
    <location>
        <begin position="45"/>
        <end position="66"/>
    </location>
</feature>
<protein>
    <submittedName>
        <fullName evidence="2">Uncharacterized protein</fullName>
    </submittedName>
</protein>
<dbReference type="AlphaFoldDB" id="A0A8B9LWP6"/>
<evidence type="ECO:0000313" key="3">
    <source>
        <dbReference type="Proteomes" id="UP000694621"/>
    </source>
</evidence>
<reference evidence="2" key="1">
    <citation type="submission" date="2025-08" db="UniProtKB">
        <authorList>
            <consortium name="Ensembl"/>
        </authorList>
    </citation>
    <scope>IDENTIFICATION</scope>
</reference>
<evidence type="ECO:0000313" key="2">
    <source>
        <dbReference type="Ensembl" id="ENSAMXP00005057072.1"/>
    </source>
</evidence>
<evidence type="ECO:0000256" key="1">
    <source>
        <dbReference type="SAM" id="Phobius"/>
    </source>
</evidence>
<dbReference type="Ensembl" id="ENSAMXT00005061658.1">
    <property type="protein sequence ID" value="ENSAMXP00005057072.1"/>
    <property type="gene ID" value="ENSAMXG00005025254.1"/>
</dbReference>
<name>A0A8B9LWP6_ASTMX</name>
<sequence>MEEAQEFQSEEEALLHFGRYSESRAALPWEQRTFKEKVMHHLDRMFLVFLAVFFVILISEGIYKFWYVTNWKKIMDFVLDSVSFLFTQEKEEKLFEL</sequence>
<dbReference type="Proteomes" id="UP000694621">
    <property type="component" value="Unplaced"/>
</dbReference>
<keyword evidence="1" id="KW-1133">Transmembrane helix</keyword>